<accession>A0ABN0CYI9</accession>
<reference evidence="1 2" key="1">
    <citation type="submission" date="2011-04" db="EMBL/GenBank/DDBJ databases">
        <authorList>
            <person name="Harkins D.M."/>
            <person name="Madupu R."/>
            <person name="Durkin A.S."/>
            <person name="Torralba M."/>
            <person name="Methe B."/>
            <person name="Sutton G.G."/>
            <person name="Nelson K.E."/>
        </authorList>
    </citation>
    <scope>NUCLEOTIDE SEQUENCE [LARGE SCALE GENOMIC DNA]</scope>
    <source>
        <strain evidence="1 2">UPII 199-6</strain>
    </source>
</reference>
<dbReference type="InterPro" id="IPR007358">
    <property type="entry name" value="Nucleoid_associated_NdpA"/>
</dbReference>
<sequence length="332" mass="36784">MIDKAILHVLDFHTGLCVVSEQELDLAQQEVYAYLEQRLQKLPADPTGRQGCFYKDSRLGAAAARYFQGALSFAEISGQIAHAVYDALASCEETATADVVVADFRDERQTRYLAILLLEAQIAYTHQISRVDGEMCTQLIRHRAILPNKLQKIRSYALIREDNLQLSLADKKRSCEGREIRILPERVLQCTVQLSSKETVRTVTKLIAAVAAEHGADSVEVSAKTKQYIAENAAQCDSFAPREAGAAVFADTPALQEEFSRQCGERQLPDSVPVSSTWAQKVGNVHTIKTDTGIEITFPSAYIEHSEFIHFSTQEDGSLSIELKHIGAITNK</sequence>
<protein>
    <recommendedName>
        <fullName evidence="3">Nucleoid-associated protein</fullName>
    </recommendedName>
</protein>
<gene>
    <name evidence="1" type="ORF">HMPREF1039_0594</name>
</gene>
<evidence type="ECO:0000313" key="2">
    <source>
        <dbReference type="Proteomes" id="UP000004018"/>
    </source>
</evidence>
<proteinExistence type="predicted"/>
<comment type="caution">
    <text evidence="1">The sequence shown here is derived from an EMBL/GenBank/DDBJ whole genome shotgun (WGS) entry which is preliminary data.</text>
</comment>
<dbReference type="Proteomes" id="UP000004018">
    <property type="component" value="Unassembled WGS sequence"/>
</dbReference>
<keyword evidence="2" id="KW-1185">Reference proteome</keyword>
<dbReference type="Pfam" id="PF04245">
    <property type="entry name" value="NA37"/>
    <property type="match status" value="1"/>
</dbReference>
<evidence type="ECO:0008006" key="3">
    <source>
        <dbReference type="Google" id="ProtNLM"/>
    </source>
</evidence>
<name>A0ABN0CYI9_9FIRM</name>
<organism evidence="1 2">
    <name type="scientific">Megasphaera lornae</name>
    <dbReference type="NCBI Taxonomy" id="1000568"/>
    <lineage>
        <taxon>Bacteria</taxon>
        <taxon>Bacillati</taxon>
        <taxon>Bacillota</taxon>
        <taxon>Negativicutes</taxon>
        <taxon>Veillonellales</taxon>
        <taxon>Veillonellaceae</taxon>
        <taxon>Megasphaera</taxon>
    </lineage>
</organism>
<dbReference type="RefSeq" id="WP_007391821.1">
    <property type="nucleotide sequence ID" value="NZ_AFIJ01000045.1"/>
</dbReference>
<dbReference type="EMBL" id="AFIJ01000045">
    <property type="protein sequence ID" value="EGL35130.1"/>
    <property type="molecule type" value="Genomic_DNA"/>
</dbReference>
<evidence type="ECO:0000313" key="1">
    <source>
        <dbReference type="EMBL" id="EGL35130.1"/>
    </source>
</evidence>